<organism evidence="2 3">
    <name type="scientific">Fodinisporobacter ferrooxydans</name>
    <dbReference type="NCBI Taxonomy" id="2901836"/>
    <lineage>
        <taxon>Bacteria</taxon>
        <taxon>Bacillati</taxon>
        <taxon>Bacillota</taxon>
        <taxon>Bacilli</taxon>
        <taxon>Bacillales</taxon>
        <taxon>Alicyclobacillaceae</taxon>
        <taxon>Fodinisporobacter</taxon>
    </lineage>
</organism>
<reference evidence="2" key="1">
    <citation type="submission" date="2021-12" db="EMBL/GenBank/DDBJ databases">
        <title>Alicyclobacillaceae gen. nov., sp. nov., isolated from chalcocite enrichment system.</title>
        <authorList>
            <person name="Jiang Z."/>
        </authorList>
    </citation>
    <scope>NUCLEOTIDE SEQUENCE</scope>
    <source>
        <strain evidence="2">MYW30-H2</strain>
    </source>
</reference>
<dbReference type="PANTHER" id="PTHR30115:SF11">
    <property type="entry name" value="NITROGEN REGULATORY PROTEIN P-II HOMOLOG"/>
    <property type="match status" value="1"/>
</dbReference>
<evidence type="ECO:0000313" key="3">
    <source>
        <dbReference type="Proteomes" id="UP000830167"/>
    </source>
</evidence>
<dbReference type="PRINTS" id="PR00340">
    <property type="entry name" value="PIIGLNB"/>
</dbReference>
<dbReference type="Pfam" id="PF00543">
    <property type="entry name" value="P-II"/>
    <property type="match status" value="1"/>
</dbReference>
<dbReference type="PROSITE" id="PS51343">
    <property type="entry name" value="PII_GLNB_DOM"/>
    <property type="match status" value="1"/>
</dbReference>
<evidence type="ECO:0000256" key="1">
    <source>
        <dbReference type="RuleBase" id="RU003936"/>
    </source>
</evidence>
<evidence type="ECO:0000313" key="2">
    <source>
        <dbReference type="EMBL" id="UOF90597.1"/>
    </source>
</evidence>
<dbReference type="Proteomes" id="UP000830167">
    <property type="component" value="Chromosome"/>
</dbReference>
<proteinExistence type="inferred from homology"/>
<dbReference type="SUPFAM" id="SSF54913">
    <property type="entry name" value="GlnB-like"/>
    <property type="match status" value="1"/>
</dbReference>
<comment type="similarity">
    <text evidence="1">Belongs to the P(II) protein family.</text>
</comment>
<gene>
    <name evidence="2" type="ORF">LSG31_22540</name>
</gene>
<dbReference type="PROSITE" id="PS00638">
    <property type="entry name" value="PII_GLNB_CTER"/>
    <property type="match status" value="1"/>
</dbReference>
<dbReference type="SMART" id="SM00938">
    <property type="entry name" value="P-II"/>
    <property type="match status" value="1"/>
</dbReference>
<sequence length="116" mass="13075">MKKIETYFRPEKLHDVIRELRLVGVTGFSVLPVQGRGQQKDITGVYRGKTFQINLHPKLKMEIVVSDEFVKATIEAIVKGAKTGQMGDGKIFVTPVLEAYNIRTGITDETIDELNR</sequence>
<dbReference type="RefSeq" id="WP_347437296.1">
    <property type="nucleotide sequence ID" value="NZ_CP089291.1"/>
</dbReference>
<dbReference type="EMBL" id="CP089291">
    <property type="protein sequence ID" value="UOF90597.1"/>
    <property type="molecule type" value="Genomic_DNA"/>
</dbReference>
<dbReference type="PANTHER" id="PTHR30115">
    <property type="entry name" value="NITROGEN REGULATORY PROTEIN P-II"/>
    <property type="match status" value="1"/>
</dbReference>
<dbReference type="InterPro" id="IPR015867">
    <property type="entry name" value="N-reg_PII/ATP_PRibTrfase_C"/>
</dbReference>
<protein>
    <submittedName>
        <fullName evidence="2">P-II family nitrogen regulator</fullName>
    </submittedName>
</protein>
<accession>A0ABY4CJ97</accession>
<dbReference type="InterPro" id="IPR002187">
    <property type="entry name" value="N-reg_PII"/>
</dbReference>
<name>A0ABY4CJ97_9BACL</name>
<dbReference type="InterPro" id="IPR017918">
    <property type="entry name" value="N-reg_PII_CS"/>
</dbReference>
<keyword evidence="3" id="KW-1185">Reference proteome</keyword>
<dbReference type="InterPro" id="IPR011322">
    <property type="entry name" value="N-reg_PII-like_a/b"/>
</dbReference>
<dbReference type="Gene3D" id="3.30.70.120">
    <property type="match status" value="1"/>
</dbReference>